<dbReference type="InterPro" id="IPR001320">
    <property type="entry name" value="Iontro_rcpt_C"/>
</dbReference>
<feature type="chain" id="PRO_5047309176" evidence="5">
    <location>
        <begin position="22"/>
        <end position="281"/>
    </location>
</feature>
<evidence type="ECO:0000256" key="3">
    <source>
        <dbReference type="ARBA" id="ARBA00022729"/>
    </source>
</evidence>
<comment type="similarity">
    <text evidence="1 4">Belongs to the bacterial solute-binding protein 3 family.</text>
</comment>
<dbReference type="PANTHER" id="PTHR30085:SF6">
    <property type="entry name" value="ABC TRANSPORTER GLUTAMINE-BINDING PROTEIN GLNH"/>
    <property type="match status" value="1"/>
</dbReference>
<name>A0ABX5ES54_9BACL</name>
<sequence>MRKWCTLLLIAAMALFGAACNGTGGGGKIADDNSLEQIKQRGKLVAGVKYDTHLFGYKDPADGQVKGFEIDLMKELAKRMLGDESKLELKEVNSKTRIKLLNGGDIDLICATMTISEKRKKEVDFSRVYFMAGQSLLVPNNSPIKTVHDTKGKKVATAKGATSGNNLKSVEPGAQIQLYENYADAFTALRAGQVDALTTDDSILMGMQQQDPNFKLVGGQFTKEPYGIGLKKGANELRAYVDQFLDQIIADGTYAKLYMKWFKQAPPQDLPRQAVQASPGK</sequence>
<dbReference type="InterPro" id="IPR001638">
    <property type="entry name" value="Solute-binding_3/MltF_N"/>
</dbReference>
<evidence type="ECO:0000313" key="9">
    <source>
        <dbReference type="Proteomes" id="UP000238836"/>
    </source>
</evidence>
<dbReference type="InterPro" id="IPR051455">
    <property type="entry name" value="Bact_solute-bind_prot3"/>
</dbReference>
<dbReference type="Pfam" id="PF00497">
    <property type="entry name" value="SBP_bac_3"/>
    <property type="match status" value="1"/>
</dbReference>
<evidence type="ECO:0000256" key="2">
    <source>
        <dbReference type="ARBA" id="ARBA00022448"/>
    </source>
</evidence>
<keyword evidence="2" id="KW-0813">Transport</keyword>
<dbReference type="SUPFAM" id="SSF53850">
    <property type="entry name" value="Periplasmic binding protein-like II"/>
    <property type="match status" value="1"/>
</dbReference>
<evidence type="ECO:0000256" key="1">
    <source>
        <dbReference type="ARBA" id="ARBA00010333"/>
    </source>
</evidence>
<dbReference type="Gene3D" id="3.40.190.10">
    <property type="entry name" value="Periplasmic binding protein-like II"/>
    <property type="match status" value="2"/>
</dbReference>
<dbReference type="InterPro" id="IPR018313">
    <property type="entry name" value="SBP_3_CS"/>
</dbReference>
<evidence type="ECO:0000259" key="7">
    <source>
        <dbReference type="SMART" id="SM00079"/>
    </source>
</evidence>
<dbReference type="PANTHER" id="PTHR30085">
    <property type="entry name" value="AMINO ACID ABC TRANSPORTER PERMEASE"/>
    <property type="match status" value="1"/>
</dbReference>
<evidence type="ECO:0000259" key="6">
    <source>
        <dbReference type="SMART" id="SM00062"/>
    </source>
</evidence>
<feature type="domain" description="Ionotropic glutamate receptor C-terminal" evidence="7">
    <location>
        <begin position="43"/>
        <end position="264"/>
    </location>
</feature>
<keyword evidence="9" id="KW-1185">Reference proteome</keyword>
<dbReference type="RefSeq" id="WP_106342289.1">
    <property type="nucleotide sequence ID" value="NZ_PVTZ01000005.1"/>
</dbReference>
<evidence type="ECO:0000256" key="5">
    <source>
        <dbReference type="SAM" id="SignalP"/>
    </source>
</evidence>
<gene>
    <name evidence="8" type="ORF">CLV36_105118</name>
</gene>
<dbReference type="SMART" id="SM00062">
    <property type="entry name" value="PBPb"/>
    <property type="match status" value="1"/>
</dbReference>
<evidence type="ECO:0000313" key="8">
    <source>
        <dbReference type="EMBL" id="PRZ14803.1"/>
    </source>
</evidence>
<dbReference type="EMBL" id="PVTZ01000005">
    <property type="protein sequence ID" value="PRZ14803.1"/>
    <property type="molecule type" value="Genomic_DNA"/>
</dbReference>
<accession>A0ABX5ES54</accession>
<dbReference type="Proteomes" id="UP000238836">
    <property type="component" value="Unassembled WGS sequence"/>
</dbReference>
<feature type="domain" description="Solute-binding protein family 3/N-terminal" evidence="6">
    <location>
        <begin position="43"/>
        <end position="265"/>
    </location>
</feature>
<evidence type="ECO:0000256" key="4">
    <source>
        <dbReference type="RuleBase" id="RU003744"/>
    </source>
</evidence>
<dbReference type="SMART" id="SM00079">
    <property type="entry name" value="PBPe"/>
    <property type="match status" value="1"/>
</dbReference>
<keyword evidence="3 5" id="KW-0732">Signal</keyword>
<reference evidence="8 9" key="1">
    <citation type="submission" date="2018-03" db="EMBL/GenBank/DDBJ databases">
        <title>Genomic Encyclopedia of Archaeal and Bacterial Type Strains, Phase II (KMG-II): from individual species to whole genera.</title>
        <authorList>
            <person name="Goeker M."/>
        </authorList>
    </citation>
    <scope>NUCLEOTIDE SEQUENCE [LARGE SCALE GENOMIC DNA]</scope>
    <source>
        <strain evidence="8 9">RHA1</strain>
    </source>
</reference>
<organism evidence="8 9">
    <name type="scientific">Laceyella sediminis</name>
    <dbReference type="NCBI Taxonomy" id="573074"/>
    <lineage>
        <taxon>Bacteria</taxon>
        <taxon>Bacillati</taxon>
        <taxon>Bacillota</taxon>
        <taxon>Bacilli</taxon>
        <taxon>Bacillales</taxon>
        <taxon>Thermoactinomycetaceae</taxon>
        <taxon>Laceyella</taxon>
    </lineage>
</organism>
<feature type="signal peptide" evidence="5">
    <location>
        <begin position="1"/>
        <end position="21"/>
    </location>
</feature>
<dbReference type="PROSITE" id="PS01039">
    <property type="entry name" value="SBP_BACTERIAL_3"/>
    <property type="match status" value="1"/>
</dbReference>
<protein>
    <submittedName>
        <fullName evidence="8">Amino acid ABC transporter substrate-binding protein (PAAT family)</fullName>
    </submittedName>
</protein>
<comment type="caution">
    <text evidence="8">The sequence shown here is derived from an EMBL/GenBank/DDBJ whole genome shotgun (WGS) entry which is preliminary data.</text>
</comment>
<dbReference type="PROSITE" id="PS51257">
    <property type="entry name" value="PROKAR_LIPOPROTEIN"/>
    <property type="match status" value="1"/>
</dbReference>
<proteinExistence type="inferred from homology"/>